<dbReference type="SUPFAM" id="SSF51110">
    <property type="entry name" value="alpha-D-mannose-specific plant lectins"/>
    <property type="match status" value="1"/>
</dbReference>
<dbReference type="GO" id="GO:0051707">
    <property type="term" value="P:response to other organism"/>
    <property type="evidence" value="ECO:0007669"/>
    <property type="project" value="UniProtKB-ARBA"/>
</dbReference>
<dbReference type="PANTHER" id="PTHR47976:SF13">
    <property type="entry name" value="RECEPTOR-LIKE SERINE_THREONINE-PROTEIN KINASE"/>
    <property type="match status" value="1"/>
</dbReference>
<dbReference type="InterPro" id="IPR036426">
    <property type="entry name" value="Bulb-type_lectin_dom_sf"/>
</dbReference>
<comment type="catalytic activity">
    <reaction evidence="6">
        <text>L-seryl-[protein] + ATP = O-phospho-L-seryl-[protein] + ADP + H(+)</text>
        <dbReference type="Rhea" id="RHEA:17989"/>
        <dbReference type="Rhea" id="RHEA-COMP:9863"/>
        <dbReference type="Rhea" id="RHEA-COMP:11604"/>
        <dbReference type="ChEBI" id="CHEBI:15378"/>
        <dbReference type="ChEBI" id="CHEBI:29999"/>
        <dbReference type="ChEBI" id="CHEBI:30616"/>
        <dbReference type="ChEBI" id="CHEBI:83421"/>
        <dbReference type="ChEBI" id="CHEBI:456216"/>
        <dbReference type="EC" id="2.7.11.1"/>
    </reaction>
</comment>
<comment type="caution">
    <text evidence="9">The sequence shown here is derived from an EMBL/GenBank/DDBJ whole genome shotgun (WGS) entry which is preliminary data.</text>
</comment>
<evidence type="ECO:0000256" key="5">
    <source>
        <dbReference type="ARBA" id="ARBA00047899"/>
    </source>
</evidence>
<evidence type="ECO:0000313" key="10">
    <source>
        <dbReference type="Proteomes" id="UP001054889"/>
    </source>
</evidence>
<evidence type="ECO:0000256" key="1">
    <source>
        <dbReference type="ARBA" id="ARBA00004479"/>
    </source>
</evidence>
<evidence type="ECO:0000256" key="7">
    <source>
        <dbReference type="SAM" id="SignalP"/>
    </source>
</evidence>
<dbReference type="Gene3D" id="2.90.10.30">
    <property type="match status" value="1"/>
</dbReference>
<dbReference type="Proteomes" id="UP001054889">
    <property type="component" value="Unassembled WGS sequence"/>
</dbReference>
<dbReference type="PANTHER" id="PTHR47976">
    <property type="entry name" value="G-TYPE LECTIN S-RECEPTOR-LIKE SERINE/THREONINE-PROTEIN KINASE SD2-5"/>
    <property type="match status" value="1"/>
</dbReference>
<dbReference type="PROSITE" id="PS50927">
    <property type="entry name" value="BULB_LECTIN"/>
    <property type="match status" value="1"/>
</dbReference>
<keyword evidence="3 7" id="KW-0732">Signal</keyword>
<dbReference type="InterPro" id="IPR051343">
    <property type="entry name" value="G-type_lectin_kinases/EP1-like"/>
</dbReference>
<gene>
    <name evidence="9" type="primary">ga15192</name>
    <name evidence="9" type="ORF">PR202_ga15192</name>
</gene>
<feature type="domain" description="Bulb-type lectin" evidence="8">
    <location>
        <begin position="64"/>
        <end position="190"/>
    </location>
</feature>
<evidence type="ECO:0000256" key="3">
    <source>
        <dbReference type="ARBA" id="ARBA00022729"/>
    </source>
</evidence>
<keyword evidence="4" id="KW-0675">Receptor</keyword>
<comment type="subcellular location">
    <subcellularLocation>
        <location evidence="1">Membrane</location>
        <topology evidence="1">Single-pass type I membrane protein</topology>
    </subcellularLocation>
</comment>
<evidence type="ECO:0000256" key="6">
    <source>
        <dbReference type="ARBA" id="ARBA00048679"/>
    </source>
</evidence>
<dbReference type="EC" id="2.7.11.1" evidence="2"/>
<accession>A0AAV5CJA0</accession>
<feature type="chain" id="PRO_5043741707" description="non-specific serine/threonine protein kinase" evidence="7">
    <location>
        <begin position="20"/>
        <end position="462"/>
    </location>
</feature>
<dbReference type="Pfam" id="PF01453">
    <property type="entry name" value="B_lectin"/>
    <property type="match status" value="1"/>
</dbReference>
<evidence type="ECO:0000313" key="9">
    <source>
        <dbReference type="EMBL" id="GJM98204.1"/>
    </source>
</evidence>
<organism evidence="9 10">
    <name type="scientific">Eleusine coracana subsp. coracana</name>
    <dbReference type="NCBI Taxonomy" id="191504"/>
    <lineage>
        <taxon>Eukaryota</taxon>
        <taxon>Viridiplantae</taxon>
        <taxon>Streptophyta</taxon>
        <taxon>Embryophyta</taxon>
        <taxon>Tracheophyta</taxon>
        <taxon>Spermatophyta</taxon>
        <taxon>Magnoliopsida</taxon>
        <taxon>Liliopsida</taxon>
        <taxon>Poales</taxon>
        <taxon>Poaceae</taxon>
        <taxon>PACMAD clade</taxon>
        <taxon>Chloridoideae</taxon>
        <taxon>Cynodonteae</taxon>
        <taxon>Eleusininae</taxon>
        <taxon>Eleusine</taxon>
    </lineage>
</organism>
<dbReference type="GO" id="GO:0016020">
    <property type="term" value="C:membrane"/>
    <property type="evidence" value="ECO:0007669"/>
    <property type="project" value="UniProtKB-SubCell"/>
</dbReference>
<sequence length="462" mass="51327">MHHSKILLLLLSLLITTSSSKLAYPDANKSFTVNAELGSIWKNNPSLLHNESPDDNFSMRLILSHIHLTPTDLYFNNVPSFSCGFFCIGPAVSCDAYIFSIFIVGAFILDDALNLQSPQVIWSANRDRPVSENATVQLTELGELVLYDADGTLVWSTTTADKSVVGMNLTDHGNLMLQVGQKLMASTSETNWSTGKVYLTVLPAGMFAFAGIDTPIPYYRSSVGDEIRTNISASAYIALKNSSLEVYTSFRATEAPDYQIQLPVDYYGLDFVRLHWNGHLRLYQWGNNNWVSSDVLDITDPCSYPLACGEYGVCSNGQCSCPDAVLRQYGLFELIDSRELNRGCLLTDSLSCETAQNASMLQEKVKNGQLMDLIDPRSTDMESHLEEVFRVMNLAMWCLQVDSGERPSMSMVVKILEGAMDVETELDLDLVNIDLMVANRAARWNKVTLQIESVLSGPRNLQ</sequence>
<evidence type="ECO:0000256" key="2">
    <source>
        <dbReference type="ARBA" id="ARBA00012513"/>
    </source>
</evidence>
<reference evidence="9" key="1">
    <citation type="journal article" date="2018" name="DNA Res.">
        <title>Multiple hybrid de novo genome assembly of finger millet, an orphan allotetraploid crop.</title>
        <authorList>
            <person name="Hatakeyama M."/>
            <person name="Aluri S."/>
            <person name="Balachadran M.T."/>
            <person name="Sivarajan S.R."/>
            <person name="Patrignani A."/>
            <person name="Gruter S."/>
            <person name="Poveda L."/>
            <person name="Shimizu-Inatsugi R."/>
            <person name="Baeten J."/>
            <person name="Francoijs K.J."/>
            <person name="Nataraja K.N."/>
            <person name="Reddy Y.A.N."/>
            <person name="Phadnis S."/>
            <person name="Ravikumar R.L."/>
            <person name="Schlapbach R."/>
            <person name="Sreeman S.M."/>
            <person name="Shimizu K.K."/>
        </authorList>
    </citation>
    <scope>NUCLEOTIDE SEQUENCE</scope>
</reference>
<proteinExistence type="predicted"/>
<protein>
    <recommendedName>
        <fullName evidence="2">non-specific serine/threonine protein kinase</fullName>
        <ecNumber evidence="2">2.7.11.1</ecNumber>
    </recommendedName>
</protein>
<name>A0AAV5CJA0_ELECO</name>
<evidence type="ECO:0000256" key="4">
    <source>
        <dbReference type="ARBA" id="ARBA00023170"/>
    </source>
</evidence>
<comment type="catalytic activity">
    <reaction evidence="5">
        <text>L-threonyl-[protein] + ATP = O-phospho-L-threonyl-[protein] + ADP + H(+)</text>
        <dbReference type="Rhea" id="RHEA:46608"/>
        <dbReference type="Rhea" id="RHEA-COMP:11060"/>
        <dbReference type="Rhea" id="RHEA-COMP:11605"/>
        <dbReference type="ChEBI" id="CHEBI:15378"/>
        <dbReference type="ChEBI" id="CHEBI:30013"/>
        <dbReference type="ChEBI" id="CHEBI:30616"/>
        <dbReference type="ChEBI" id="CHEBI:61977"/>
        <dbReference type="ChEBI" id="CHEBI:456216"/>
        <dbReference type="EC" id="2.7.11.1"/>
    </reaction>
</comment>
<reference evidence="9" key="2">
    <citation type="submission" date="2021-12" db="EMBL/GenBank/DDBJ databases">
        <title>Resequencing data analysis of finger millet.</title>
        <authorList>
            <person name="Hatakeyama M."/>
            <person name="Aluri S."/>
            <person name="Balachadran M.T."/>
            <person name="Sivarajan S.R."/>
            <person name="Poveda L."/>
            <person name="Shimizu-Inatsugi R."/>
            <person name="Schlapbach R."/>
            <person name="Sreeman S.M."/>
            <person name="Shimizu K.K."/>
        </authorList>
    </citation>
    <scope>NUCLEOTIDE SEQUENCE</scope>
</reference>
<dbReference type="InterPro" id="IPR001480">
    <property type="entry name" value="Bulb-type_lectin_dom"/>
</dbReference>
<dbReference type="AlphaFoldDB" id="A0AAV5CJA0"/>
<keyword evidence="10" id="KW-1185">Reference proteome</keyword>
<dbReference type="EMBL" id="BQKI01000007">
    <property type="protein sequence ID" value="GJM98204.1"/>
    <property type="molecule type" value="Genomic_DNA"/>
</dbReference>
<feature type="signal peptide" evidence="7">
    <location>
        <begin position="1"/>
        <end position="19"/>
    </location>
</feature>
<evidence type="ECO:0000259" key="8">
    <source>
        <dbReference type="PROSITE" id="PS50927"/>
    </source>
</evidence>
<dbReference type="GO" id="GO:0004674">
    <property type="term" value="F:protein serine/threonine kinase activity"/>
    <property type="evidence" value="ECO:0007669"/>
    <property type="project" value="UniProtKB-EC"/>
</dbReference>
<dbReference type="Gene3D" id="1.10.510.10">
    <property type="entry name" value="Transferase(Phosphotransferase) domain 1"/>
    <property type="match status" value="1"/>
</dbReference>
<dbReference type="SMART" id="SM00108">
    <property type="entry name" value="B_lectin"/>
    <property type="match status" value="1"/>
</dbReference>